<organism evidence="2 3">
    <name type="scientific">Trypanosoma congolense (strain IL3000)</name>
    <dbReference type="NCBI Taxonomy" id="1068625"/>
    <lineage>
        <taxon>Eukaryota</taxon>
        <taxon>Discoba</taxon>
        <taxon>Euglenozoa</taxon>
        <taxon>Kinetoplastea</taxon>
        <taxon>Metakinetoplastina</taxon>
        <taxon>Trypanosomatida</taxon>
        <taxon>Trypanosomatidae</taxon>
        <taxon>Trypanosoma</taxon>
        <taxon>Nannomonas</taxon>
    </lineage>
</organism>
<accession>F9WK69</accession>
<comment type="caution">
    <text evidence="2">The sequence shown here is derived from an EMBL/GenBank/DDBJ whole genome shotgun (WGS) entry which is preliminary data.</text>
</comment>
<dbReference type="VEuPathDB" id="TriTrypDB:TcIL3000_0_25140"/>
<evidence type="ECO:0000313" key="2">
    <source>
        <dbReference type="EMBL" id="CCD17730.1"/>
    </source>
</evidence>
<dbReference type="AlphaFoldDB" id="F9WK69"/>
<keyword evidence="1" id="KW-0175">Coiled coil</keyword>
<sequence>MVKKSKNGGISSAAPARATRGRRLPLAAGRVSIPSGNECDKEEMAKLLKHRRKLLSDVRHLEHEVQCLRCQLDQVVAEDVQEHFVIYPVDAHVISKDPINAHEIILTDVTADVDVCSALSTCTKLRKLSLTLKEGDCDLQQLAGVRRLERLRVAFPYCGQLIVPLTGGVPMVKSLRLHGDCVDNASARGVCRIDTLEELLIAGSKRLTDLEDICRLANLKVLDLTGTSVDDNFVKRLSGCRELVALSLADSQEVNDVTPLSHMAKLETLVLRHCRWVNEGFGSLGSLSTLRLLNLRFTQVNDRSVERICASLSLVSLELSYCDNVTDISPLHKLAGLEELGIAYCRNISTGWDVFGCLPRLRVLNAAETPVNESILDEILKASGITTLSITCEGAANADSIANLTLLEDVKLSCCNFRGNNHPFAALQRLRVAEASVRMYDGVLREICYSKSITKLVVRKCEYAYLKHLTSLKSLVELHLYETSLNEEAYVFAELPQLRVLVVVESTVSCDSLVKICNCRSLESLTISCVTDLRYLPPFAKMTALRELKLKGACEATACPIGLIGLPQLRALTIEGMHIIGDGLDAFSGPSHLEALSILNCEGMCDVTALLGLTALEELRLRSCKWVKDGLGTFAALPRLRVLDLSGTCSSDEYIRELCMQRLKEEASQHGELSDAVSLSRVLSLNEMGRWCSEGAKQKLNMLKIPKLSWVSFEDVEFSPKS</sequence>
<evidence type="ECO:0000256" key="1">
    <source>
        <dbReference type="SAM" id="Coils"/>
    </source>
</evidence>
<name>F9WK69_TRYCI</name>
<reference evidence="2 3" key="2">
    <citation type="journal article" date="2012" name="Proc. Natl. Acad. Sci. U.S.A.">
        <title>Antigenic diversity is generated by distinct evolutionary mechanisms in African trypanosome species.</title>
        <authorList>
            <person name="Jackson A.P."/>
            <person name="Berry A."/>
            <person name="Aslett M."/>
            <person name="Allison H.C."/>
            <person name="Burton P."/>
            <person name="Vavrova-Anderson J."/>
            <person name="Brown R."/>
            <person name="Browne H."/>
            <person name="Corton N."/>
            <person name="Hauser H."/>
            <person name="Gamble J."/>
            <person name="Gilderthorp R."/>
            <person name="Marcello L."/>
            <person name="McQuillan J."/>
            <person name="Otto T.D."/>
            <person name="Quail M.A."/>
            <person name="Sanders M.J."/>
            <person name="van Tonder A."/>
            <person name="Ginger M.L."/>
            <person name="Field M.C."/>
            <person name="Barry J.D."/>
            <person name="Hertz-Fowler C."/>
            <person name="Berriman M."/>
        </authorList>
    </citation>
    <scope>NUCLEOTIDE SEQUENCE [LARGE SCALE GENOMIC DNA]</scope>
    <source>
        <strain evidence="2 3">IL3000</strain>
    </source>
</reference>
<protein>
    <submittedName>
        <fullName evidence="2">WGS project CAEQ00000000 data, annotated contig 994</fullName>
    </submittedName>
</protein>
<dbReference type="InterPro" id="IPR051341">
    <property type="entry name" value="Zyg-11_UBL_adapter"/>
</dbReference>
<feature type="coiled-coil region" evidence="1">
    <location>
        <begin position="51"/>
        <end position="78"/>
    </location>
</feature>
<dbReference type="Proteomes" id="UP000000702">
    <property type="component" value="Unassembled WGS sequence"/>
</dbReference>
<dbReference type="OMA" id="INAAWSG"/>
<reference evidence="3" key="1">
    <citation type="submission" date="2011-07" db="EMBL/GenBank/DDBJ databases">
        <title>Divergent evolution of antigenic variation in African trypanosomes.</title>
        <authorList>
            <person name="Jackson A.P."/>
            <person name="Berry A."/>
            <person name="Allison H.C."/>
            <person name="Burton P."/>
            <person name="Anderson J."/>
            <person name="Aslett M."/>
            <person name="Brown R."/>
            <person name="Corton N."/>
            <person name="Harris D."/>
            <person name="Hauser H."/>
            <person name="Gamble J."/>
            <person name="Gilderthorp R."/>
            <person name="McQuillan J."/>
            <person name="Quail M.A."/>
            <person name="Sanders M."/>
            <person name="Van Tonder A."/>
            <person name="Ginger M.L."/>
            <person name="Donelson J.E."/>
            <person name="Field M.C."/>
            <person name="Barry J.D."/>
            <person name="Berriman M."/>
            <person name="Hertz-Fowler C."/>
        </authorList>
    </citation>
    <scope>NUCLEOTIDE SEQUENCE [LARGE SCALE GENOMIC DNA]</scope>
    <source>
        <strain evidence="3">IL3000</strain>
    </source>
</reference>
<proteinExistence type="predicted"/>
<dbReference type="Gene3D" id="3.80.10.10">
    <property type="entry name" value="Ribonuclease Inhibitor"/>
    <property type="match status" value="2"/>
</dbReference>
<gene>
    <name evidence="2" type="ORF">TCIL3000_0_25140</name>
</gene>
<dbReference type="EMBL" id="CAEQ01002818">
    <property type="protein sequence ID" value="CCD17730.1"/>
    <property type="molecule type" value="Genomic_DNA"/>
</dbReference>
<dbReference type="SUPFAM" id="SSF52058">
    <property type="entry name" value="L domain-like"/>
    <property type="match status" value="2"/>
</dbReference>
<dbReference type="InterPro" id="IPR032675">
    <property type="entry name" value="LRR_dom_sf"/>
</dbReference>
<dbReference type="PANTHER" id="PTHR12904:SF23">
    <property type="entry name" value="PROTEIN ZER-1 HOMOLOG"/>
    <property type="match status" value="1"/>
</dbReference>
<keyword evidence="3" id="KW-1185">Reference proteome</keyword>
<dbReference type="PANTHER" id="PTHR12904">
    <property type="match status" value="1"/>
</dbReference>
<evidence type="ECO:0000313" key="3">
    <source>
        <dbReference type="Proteomes" id="UP000000702"/>
    </source>
</evidence>